<dbReference type="Gramene" id="KOM28127">
    <property type="protein sequence ID" value="KOM28127"/>
    <property type="gene ID" value="LR48_Vigan503s000200"/>
</dbReference>
<evidence type="ECO:0000313" key="2">
    <source>
        <dbReference type="EMBL" id="KOM28127.1"/>
    </source>
</evidence>
<accession>A0A0L9TC81</accession>
<reference evidence="2" key="2">
    <citation type="submission" date="2015-02" db="EMBL/GenBank/DDBJ databases">
        <authorList>
            <person name="Chooi Y.-H."/>
        </authorList>
    </citation>
    <scope>NUCLEOTIDE SEQUENCE</scope>
    <source>
        <tissue evidence="2">Seedling</tissue>
    </source>
</reference>
<name>A0A0L9TC81_PHAAN</name>
<reference evidence="1 4" key="3">
    <citation type="submission" date="2020-05" db="EMBL/GenBank/DDBJ databases">
        <title>Vigna angularis (adzuki bean) Var. LongXiaoDou No. 4 denovo assembly.</title>
        <authorList>
            <person name="Xiang H."/>
        </authorList>
    </citation>
    <scope>NUCLEOTIDE SEQUENCE [LARGE SCALE GENOMIC DNA]</scope>
    <source>
        <tissue evidence="1">Leaf</tissue>
    </source>
</reference>
<proteinExistence type="predicted"/>
<dbReference type="Proteomes" id="UP000743370">
    <property type="component" value="Unassembled WGS sequence"/>
</dbReference>
<organism evidence="2 3">
    <name type="scientific">Phaseolus angularis</name>
    <name type="common">Azuki bean</name>
    <name type="synonym">Vigna angularis</name>
    <dbReference type="NCBI Taxonomy" id="3914"/>
    <lineage>
        <taxon>Eukaryota</taxon>
        <taxon>Viridiplantae</taxon>
        <taxon>Streptophyta</taxon>
        <taxon>Embryophyta</taxon>
        <taxon>Tracheophyta</taxon>
        <taxon>Spermatophyta</taxon>
        <taxon>Magnoliopsida</taxon>
        <taxon>eudicotyledons</taxon>
        <taxon>Gunneridae</taxon>
        <taxon>Pentapetalae</taxon>
        <taxon>rosids</taxon>
        <taxon>fabids</taxon>
        <taxon>Fabales</taxon>
        <taxon>Fabaceae</taxon>
        <taxon>Papilionoideae</taxon>
        <taxon>50 kb inversion clade</taxon>
        <taxon>NPAAA clade</taxon>
        <taxon>indigoferoid/millettioid clade</taxon>
        <taxon>Phaseoleae</taxon>
        <taxon>Vigna</taxon>
    </lineage>
</organism>
<evidence type="ECO:0000313" key="1">
    <source>
        <dbReference type="EMBL" id="KAG2404481.1"/>
    </source>
</evidence>
<evidence type="ECO:0000313" key="4">
    <source>
        <dbReference type="Proteomes" id="UP000743370"/>
    </source>
</evidence>
<protein>
    <submittedName>
        <fullName evidence="2">Uncharacterized protein</fullName>
    </submittedName>
</protein>
<gene>
    <name evidence="1" type="ORF">HKW66_Vig0114030</name>
    <name evidence="2" type="ORF">LR48_Vigan503s000200</name>
</gene>
<sequence length="73" mass="8198">MEDLSTSGTICGTLRWNEGTRSFTNKPHLPINTVVNVIVKKINCSPGFEVLFLGSRVNHYNEIPFRFPVCNST</sequence>
<dbReference type="EMBL" id="KQ258416">
    <property type="protein sequence ID" value="KOM28127.1"/>
    <property type="molecule type" value="Genomic_DNA"/>
</dbReference>
<evidence type="ECO:0000313" key="3">
    <source>
        <dbReference type="Proteomes" id="UP000053144"/>
    </source>
</evidence>
<dbReference type="AlphaFoldDB" id="A0A0L9TC81"/>
<dbReference type="EMBL" id="JABFOF010000002">
    <property type="protein sequence ID" value="KAG2404481.1"/>
    <property type="molecule type" value="Genomic_DNA"/>
</dbReference>
<reference evidence="3" key="1">
    <citation type="journal article" date="2015" name="Proc. Natl. Acad. Sci. U.S.A.">
        <title>Genome sequencing of adzuki bean (Vigna angularis) provides insight into high starch and low fat accumulation and domestication.</title>
        <authorList>
            <person name="Yang K."/>
            <person name="Tian Z."/>
            <person name="Chen C."/>
            <person name="Luo L."/>
            <person name="Zhao B."/>
            <person name="Wang Z."/>
            <person name="Yu L."/>
            <person name="Li Y."/>
            <person name="Sun Y."/>
            <person name="Li W."/>
            <person name="Chen Y."/>
            <person name="Li Y."/>
            <person name="Zhang Y."/>
            <person name="Ai D."/>
            <person name="Zhao J."/>
            <person name="Shang C."/>
            <person name="Ma Y."/>
            <person name="Wu B."/>
            <person name="Wang M."/>
            <person name="Gao L."/>
            <person name="Sun D."/>
            <person name="Zhang P."/>
            <person name="Guo F."/>
            <person name="Wang W."/>
            <person name="Li Y."/>
            <person name="Wang J."/>
            <person name="Varshney R.K."/>
            <person name="Wang J."/>
            <person name="Ling H.Q."/>
            <person name="Wan P."/>
        </authorList>
    </citation>
    <scope>NUCLEOTIDE SEQUENCE</scope>
    <source>
        <strain evidence="3">cv. Jingnong 6</strain>
    </source>
</reference>
<dbReference type="Proteomes" id="UP000053144">
    <property type="component" value="Unassembled WGS sequence"/>
</dbReference>